<accession>H5XW61</accession>
<organism evidence="1 2">
    <name type="scientific">Desulfosporosinus youngiae DSM 17734</name>
    <dbReference type="NCBI Taxonomy" id="768710"/>
    <lineage>
        <taxon>Bacteria</taxon>
        <taxon>Bacillati</taxon>
        <taxon>Bacillota</taxon>
        <taxon>Clostridia</taxon>
        <taxon>Eubacteriales</taxon>
        <taxon>Desulfitobacteriaceae</taxon>
        <taxon>Desulfosporosinus</taxon>
    </lineage>
</organism>
<evidence type="ECO:0008006" key="3">
    <source>
        <dbReference type="Google" id="ProtNLM"/>
    </source>
</evidence>
<evidence type="ECO:0000313" key="1">
    <source>
        <dbReference type="EMBL" id="EHQ90654.1"/>
    </source>
</evidence>
<dbReference type="Proteomes" id="UP000005104">
    <property type="component" value="Chromosome"/>
</dbReference>
<dbReference type="RefSeq" id="WP_007785161.1">
    <property type="nucleotide sequence ID" value="NZ_CM001441.1"/>
</dbReference>
<dbReference type="EMBL" id="CM001441">
    <property type="protein sequence ID" value="EHQ90654.1"/>
    <property type="molecule type" value="Genomic_DNA"/>
</dbReference>
<dbReference type="eggNOG" id="ENOG502ZNSQ">
    <property type="taxonomic scope" value="Bacteria"/>
</dbReference>
<keyword evidence="2" id="KW-1185">Reference proteome</keyword>
<proteinExistence type="predicted"/>
<reference evidence="1 2" key="1">
    <citation type="submission" date="2011-11" db="EMBL/GenBank/DDBJ databases">
        <title>The Noncontiguous Finished genome of Desulfosporosinus youngiae DSM 17734.</title>
        <authorList>
            <consortium name="US DOE Joint Genome Institute (JGI-PGF)"/>
            <person name="Lucas S."/>
            <person name="Han J."/>
            <person name="Lapidus A."/>
            <person name="Cheng J.-F."/>
            <person name="Goodwin L."/>
            <person name="Pitluck S."/>
            <person name="Peters L."/>
            <person name="Ovchinnikova G."/>
            <person name="Lu M."/>
            <person name="Land M.L."/>
            <person name="Hauser L."/>
            <person name="Pester M."/>
            <person name="Spring S."/>
            <person name="Ollivier B."/>
            <person name="Rattei T."/>
            <person name="Klenk H.-P."/>
            <person name="Wagner M."/>
            <person name="Loy A."/>
            <person name="Woyke T.J."/>
        </authorList>
    </citation>
    <scope>NUCLEOTIDE SEQUENCE [LARGE SCALE GENOMIC DNA]</scope>
    <source>
        <strain evidence="1 2">DSM 17734</strain>
    </source>
</reference>
<sequence length="58" mass="6338">MTYACEDCGFLFYRVGAVKDCPSCEKNNVRPATAEEAGRLEKLLEQGKAALRIKGGQT</sequence>
<protein>
    <recommendedName>
        <fullName evidence="3">Regulatory protein, FmdB family</fullName>
    </recommendedName>
</protein>
<gene>
    <name evidence="1" type="ORF">DesyoDRAFT_3657</name>
</gene>
<dbReference type="AlphaFoldDB" id="H5XW61"/>
<evidence type="ECO:0000313" key="2">
    <source>
        <dbReference type="Proteomes" id="UP000005104"/>
    </source>
</evidence>
<dbReference type="STRING" id="768710.DesyoDRAFT_3657"/>
<name>H5XW61_9FIRM</name>
<dbReference type="HOGENOM" id="CLU_2952387_0_0_9"/>